<reference evidence="5" key="1">
    <citation type="submission" date="2022-11" db="EMBL/GenBank/DDBJ databases">
        <title>Larsenimonas rhizosphaerae sp. nov., isolated from a tidal mudflat.</title>
        <authorList>
            <person name="Lee S.D."/>
            <person name="Kim I.S."/>
        </authorList>
    </citation>
    <scope>NUCLEOTIDE SEQUENCE</scope>
    <source>
        <strain evidence="5">GH2-1</strain>
    </source>
</reference>
<dbReference type="SUPFAM" id="SSF160544">
    <property type="entry name" value="EscU C-terminal domain-like"/>
    <property type="match status" value="1"/>
</dbReference>
<dbReference type="InterPro" id="IPR006135">
    <property type="entry name" value="T3SS_substrate_exporter"/>
</dbReference>
<keyword evidence="3" id="KW-0653">Protein transport</keyword>
<dbReference type="Gene3D" id="3.40.1690.10">
    <property type="entry name" value="secretion proteins EscU"/>
    <property type="match status" value="1"/>
</dbReference>
<evidence type="ECO:0000256" key="3">
    <source>
        <dbReference type="ARBA" id="ARBA00023225"/>
    </source>
</evidence>
<dbReference type="EMBL" id="JAPIVE010000001">
    <property type="protein sequence ID" value="MCX2522798.1"/>
    <property type="molecule type" value="Genomic_DNA"/>
</dbReference>
<evidence type="ECO:0000256" key="1">
    <source>
        <dbReference type="ARBA" id="ARBA00010690"/>
    </source>
</evidence>
<name>A0AA41ZF83_9GAMM</name>
<dbReference type="InterPro" id="IPR029025">
    <property type="entry name" value="T3SS_substrate_exporter_C"/>
</dbReference>
<comment type="function">
    <text evidence="4">Required for formation of the rod structure in the basal body of the flagellar apparatus. Together with FliI and FliH, may constitute the export apparatus of flagellin.</text>
</comment>
<evidence type="ECO:0000256" key="4">
    <source>
        <dbReference type="ARBA" id="ARBA00025078"/>
    </source>
</evidence>
<dbReference type="RefSeq" id="WP_250936015.1">
    <property type="nucleotide sequence ID" value="NZ_JAMLJK010000001.1"/>
</dbReference>
<sequence length="105" mass="11217">MSEEQPAPQARAAAISYGAGDAAPRVVAKGYGSTAQAILERAEENGLYVHHSAELVDLLMKVDLDERIPAALYQAIAELLAWVYALEEGFTTLGQAARDEASREG</sequence>
<accession>A0AA41ZF83</accession>
<protein>
    <recommendedName>
        <fullName evidence="2">Flagellar biosynthetic protein FlhB</fullName>
    </recommendedName>
</protein>
<dbReference type="Proteomes" id="UP001165678">
    <property type="component" value="Unassembled WGS sequence"/>
</dbReference>
<evidence type="ECO:0000313" key="5">
    <source>
        <dbReference type="EMBL" id="MCX2522798.1"/>
    </source>
</evidence>
<dbReference type="AlphaFoldDB" id="A0AA41ZF83"/>
<dbReference type="GO" id="GO:0009306">
    <property type="term" value="P:protein secretion"/>
    <property type="evidence" value="ECO:0007669"/>
    <property type="project" value="InterPro"/>
</dbReference>
<comment type="caution">
    <text evidence="5">The sequence shown here is derived from an EMBL/GenBank/DDBJ whole genome shotgun (WGS) entry which is preliminary data.</text>
</comment>
<comment type="similarity">
    <text evidence="1">Belongs to the type III secretion exporter family.</text>
</comment>
<dbReference type="PANTHER" id="PTHR30531">
    <property type="entry name" value="FLAGELLAR BIOSYNTHETIC PROTEIN FLHB"/>
    <property type="match status" value="1"/>
</dbReference>
<organism evidence="5 6">
    <name type="scientific">Larsenimonas rhizosphaerae</name>
    <dbReference type="NCBI Taxonomy" id="2944682"/>
    <lineage>
        <taxon>Bacteria</taxon>
        <taxon>Pseudomonadati</taxon>
        <taxon>Pseudomonadota</taxon>
        <taxon>Gammaproteobacteria</taxon>
        <taxon>Oceanospirillales</taxon>
        <taxon>Halomonadaceae</taxon>
        <taxon>Larsenimonas</taxon>
    </lineage>
</organism>
<keyword evidence="3" id="KW-0813">Transport</keyword>
<evidence type="ECO:0000313" key="6">
    <source>
        <dbReference type="Proteomes" id="UP001165678"/>
    </source>
</evidence>
<dbReference type="Pfam" id="PF01312">
    <property type="entry name" value="Bac_export_2"/>
    <property type="match status" value="1"/>
</dbReference>
<dbReference type="GO" id="GO:0005886">
    <property type="term" value="C:plasma membrane"/>
    <property type="evidence" value="ECO:0007669"/>
    <property type="project" value="TreeGrafter"/>
</dbReference>
<evidence type="ECO:0000256" key="2">
    <source>
        <dbReference type="ARBA" id="ARBA00021622"/>
    </source>
</evidence>
<keyword evidence="3" id="KW-1006">Bacterial flagellum protein export</keyword>
<gene>
    <name evidence="5" type="ORF">OQ287_00915</name>
</gene>
<proteinExistence type="inferred from homology"/>
<keyword evidence="6" id="KW-1185">Reference proteome</keyword>
<dbReference type="PANTHER" id="PTHR30531:SF12">
    <property type="entry name" value="FLAGELLAR BIOSYNTHETIC PROTEIN FLHB"/>
    <property type="match status" value="1"/>
</dbReference>